<accession>A0A9D2SXB5</accession>
<gene>
    <name evidence="4" type="ORF">H9757_09150</name>
</gene>
<dbReference type="Proteomes" id="UP000823894">
    <property type="component" value="Unassembled WGS sequence"/>
</dbReference>
<dbReference type="EMBL" id="DWWK01000147">
    <property type="protein sequence ID" value="HJC39208.1"/>
    <property type="molecule type" value="Genomic_DNA"/>
</dbReference>
<feature type="DNA-binding region" description="H-T-H motif" evidence="2">
    <location>
        <begin position="42"/>
        <end position="61"/>
    </location>
</feature>
<organism evidence="4 5">
    <name type="scientific">Candidatus Mediterraneibacter faecigallinarum</name>
    <dbReference type="NCBI Taxonomy" id="2838669"/>
    <lineage>
        <taxon>Bacteria</taxon>
        <taxon>Bacillati</taxon>
        <taxon>Bacillota</taxon>
        <taxon>Clostridia</taxon>
        <taxon>Lachnospirales</taxon>
        <taxon>Lachnospiraceae</taxon>
        <taxon>Mediterraneibacter</taxon>
    </lineage>
</organism>
<evidence type="ECO:0000259" key="3">
    <source>
        <dbReference type="PROSITE" id="PS50977"/>
    </source>
</evidence>
<proteinExistence type="predicted"/>
<evidence type="ECO:0000256" key="1">
    <source>
        <dbReference type="ARBA" id="ARBA00023125"/>
    </source>
</evidence>
<dbReference type="InterPro" id="IPR009057">
    <property type="entry name" value="Homeodomain-like_sf"/>
</dbReference>
<comment type="caution">
    <text evidence="4">The sequence shown here is derived from an EMBL/GenBank/DDBJ whole genome shotgun (WGS) entry which is preliminary data.</text>
</comment>
<reference evidence="4" key="1">
    <citation type="journal article" date="2021" name="PeerJ">
        <title>Extensive microbial diversity within the chicken gut microbiome revealed by metagenomics and culture.</title>
        <authorList>
            <person name="Gilroy R."/>
            <person name="Ravi A."/>
            <person name="Getino M."/>
            <person name="Pursley I."/>
            <person name="Horton D.L."/>
            <person name="Alikhan N.F."/>
            <person name="Baker D."/>
            <person name="Gharbi K."/>
            <person name="Hall N."/>
            <person name="Watson M."/>
            <person name="Adriaenssens E.M."/>
            <person name="Foster-Nyarko E."/>
            <person name="Jarju S."/>
            <person name="Secka A."/>
            <person name="Antonio M."/>
            <person name="Oren A."/>
            <person name="Chaudhuri R.R."/>
            <person name="La Ragione R."/>
            <person name="Hildebrand F."/>
            <person name="Pallen M.J."/>
        </authorList>
    </citation>
    <scope>NUCLEOTIDE SEQUENCE</scope>
    <source>
        <strain evidence="4">ChiGjej1B1-1692</strain>
    </source>
</reference>
<protein>
    <submittedName>
        <fullName evidence="4">TetR/AcrR family transcriptional regulator</fullName>
    </submittedName>
</protein>
<evidence type="ECO:0000313" key="5">
    <source>
        <dbReference type="Proteomes" id="UP000823894"/>
    </source>
</evidence>
<dbReference type="InterPro" id="IPR050624">
    <property type="entry name" value="HTH-type_Tx_Regulator"/>
</dbReference>
<sequence>MGNESKKESKNRKTDRRTLYTRNVIKDALLEALAEKPFEQITVTDVCRRAEITRATYYLHYQSLTEVLDELLMDALQTAEDGTVNPDADAEQIATLLTSGGTKSFKEHESLLPVCHRVAQLPKYQVIFHDETISGYVVNQIYQWQRPRLIPSFMKEMGLTKKEAEMLALFVINGTYSVNKALHWKKDETWYQVHSMLLKYTAGGYGRLNRKK</sequence>
<dbReference type="GO" id="GO:0003677">
    <property type="term" value="F:DNA binding"/>
    <property type="evidence" value="ECO:0007669"/>
    <property type="project" value="UniProtKB-UniRule"/>
</dbReference>
<dbReference type="PROSITE" id="PS50977">
    <property type="entry name" value="HTH_TETR_2"/>
    <property type="match status" value="1"/>
</dbReference>
<dbReference type="AlphaFoldDB" id="A0A9D2SXB5"/>
<reference evidence="4" key="2">
    <citation type="submission" date="2021-04" db="EMBL/GenBank/DDBJ databases">
        <authorList>
            <person name="Gilroy R."/>
        </authorList>
    </citation>
    <scope>NUCLEOTIDE SEQUENCE</scope>
    <source>
        <strain evidence="4">ChiGjej1B1-1692</strain>
    </source>
</reference>
<dbReference type="SUPFAM" id="SSF46689">
    <property type="entry name" value="Homeodomain-like"/>
    <property type="match status" value="1"/>
</dbReference>
<dbReference type="InterPro" id="IPR001647">
    <property type="entry name" value="HTH_TetR"/>
</dbReference>
<evidence type="ECO:0000313" key="4">
    <source>
        <dbReference type="EMBL" id="HJC39208.1"/>
    </source>
</evidence>
<feature type="domain" description="HTH tetR-type" evidence="3">
    <location>
        <begin position="19"/>
        <end position="79"/>
    </location>
</feature>
<dbReference type="PANTHER" id="PTHR43479:SF7">
    <property type="entry name" value="TETR-FAMILY TRANSCRIPTIONAL REGULATOR"/>
    <property type="match status" value="1"/>
</dbReference>
<keyword evidence="1 2" id="KW-0238">DNA-binding</keyword>
<name>A0A9D2SXB5_9FIRM</name>
<evidence type="ECO:0000256" key="2">
    <source>
        <dbReference type="PROSITE-ProRule" id="PRU00335"/>
    </source>
</evidence>
<dbReference type="Gene3D" id="1.10.357.10">
    <property type="entry name" value="Tetracycline Repressor, domain 2"/>
    <property type="match status" value="1"/>
</dbReference>
<dbReference type="PANTHER" id="PTHR43479">
    <property type="entry name" value="ACREF/ENVCD OPERON REPRESSOR-RELATED"/>
    <property type="match status" value="1"/>
</dbReference>